<evidence type="ECO:0000313" key="2">
    <source>
        <dbReference type="EMBL" id="EFW93673.1"/>
    </source>
</evidence>
<reference evidence="3" key="2">
    <citation type="submission" date="2016-11" db="EMBL/GenBank/DDBJ databases">
        <authorList>
            <person name="Jaros S."/>
            <person name="Januszkiewicz K."/>
            <person name="Wedrychowicz H."/>
        </authorList>
    </citation>
    <scope>NUCLEOTIDE SEQUENCE [LARGE SCALE GENOMIC DNA]</scope>
    <source>
        <strain evidence="3">DX253</strain>
    </source>
</reference>
<accession>E7QP20</accession>
<dbReference type="Proteomes" id="UP000003751">
    <property type="component" value="Unassembled WGS sequence"/>
</dbReference>
<dbReference type="PATRIC" id="fig|797209.4.peg.175"/>
<reference evidence="2 4" key="1">
    <citation type="journal article" date="2014" name="ISME J.">
        <title>Trehalose/2-sulfotrehalose biosynthesis and glycine-betaine uptake are widely spread mechanisms for osmoadaptation in the Halobacteriales.</title>
        <authorList>
            <person name="Youssef N.H."/>
            <person name="Savage-Ashlock K.N."/>
            <person name="McCully A.L."/>
            <person name="Luedtke B."/>
            <person name="Shaw E.I."/>
            <person name="Hoff W.D."/>
            <person name="Elshahed M.S."/>
        </authorList>
    </citation>
    <scope>NUCLEOTIDE SEQUENCE [LARGE SCALE GENOMIC DNA]</scope>
    <source>
        <strain evidence="2 4">DX253</strain>
    </source>
</reference>
<evidence type="ECO:0000313" key="5">
    <source>
        <dbReference type="Proteomes" id="UP000184203"/>
    </source>
</evidence>
<dbReference type="RefSeq" id="WP_007976155.1">
    <property type="nucleotide sequence ID" value="NZ_AEMG01000002.1"/>
</dbReference>
<dbReference type="OrthoDB" id="248755at2157"/>
<evidence type="ECO:0008006" key="6">
    <source>
        <dbReference type="Google" id="ProtNLM"/>
    </source>
</evidence>
<protein>
    <recommendedName>
        <fullName evidence="6">Alpha/beta hydrolase</fullName>
    </recommendedName>
</protein>
<evidence type="ECO:0000256" key="1">
    <source>
        <dbReference type="SAM" id="MobiDB-lite"/>
    </source>
</evidence>
<dbReference type="eggNOG" id="ENOG502N64D">
    <property type="taxonomic scope" value="Archaea"/>
</dbReference>
<dbReference type="EMBL" id="AEMG01000002">
    <property type="protein sequence ID" value="EFW93673.1"/>
    <property type="molecule type" value="Genomic_DNA"/>
</dbReference>
<gene>
    <name evidence="3" type="ORF">SAMN05444342_3896</name>
    <name evidence="2" type="ORF">ZOD2009_00980</name>
</gene>
<evidence type="ECO:0000313" key="4">
    <source>
        <dbReference type="Proteomes" id="UP000003751"/>
    </source>
</evidence>
<dbReference type="SUPFAM" id="SSF53474">
    <property type="entry name" value="alpha/beta-Hydrolases"/>
    <property type="match status" value="1"/>
</dbReference>
<feature type="compositionally biased region" description="Low complexity" evidence="1">
    <location>
        <begin position="52"/>
        <end position="93"/>
    </location>
</feature>
<dbReference type="EMBL" id="FRAN01000007">
    <property type="protein sequence ID" value="SHL47405.1"/>
    <property type="molecule type" value="Genomic_DNA"/>
</dbReference>
<feature type="region of interest" description="Disordered" evidence="1">
    <location>
        <begin position="23"/>
        <end position="96"/>
    </location>
</feature>
<dbReference type="PROSITE" id="PS51257">
    <property type="entry name" value="PROKAR_LIPOPROTEIN"/>
    <property type="match status" value="1"/>
</dbReference>
<dbReference type="InterPro" id="IPR029058">
    <property type="entry name" value="AB_hydrolase_fold"/>
</dbReference>
<name>E7QP20_HALPU</name>
<keyword evidence="5" id="KW-1185">Reference proteome</keyword>
<organism evidence="2 4">
    <name type="scientific">Haladaptatus paucihalophilus DX253</name>
    <dbReference type="NCBI Taxonomy" id="797209"/>
    <lineage>
        <taxon>Archaea</taxon>
        <taxon>Methanobacteriati</taxon>
        <taxon>Methanobacteriota</taxon>
        <taxon>Stenosarchaea group</taxon>
        <taxon>Halobacteria</taxon>
        <taxon>Halobacteriales</taxon>
        <taxon>Haladaptataceae</taxon>
        <taxon>Haladaptatus</taxon>
    </lineage>
</organism>
<reference evidence="5" key="3">
    <citation type="submission" date="2016-11" db="EMBL/GenBank/DDBJ databases">
        <authorList>
            <person name="Varghese N."/>
            <person name="Submissions S."/>
        </authorList>
    </citation>
    <scope>NUCLEOTIDE SEQUENCE [LARGE SCALE GENOMIC DNA]</scope>
    <source>
        <strain evidence="5">DX253</strain>
    </source>
</reference>
<evidence type="ECO:0000313" key="3">
    <source>
        <dbReference type="EMBL" id="SHL47405.1"/>
    </source>
</evidence>
<dbReference type="AlphaFoldDB" id="E7QP20"/>
<dbReference type="Proteomes" id="UP000184203">
    <property type="component" value="Unassembled WGS sequence"/>
</dbReference>
<sequence>MTRTPTRRRLLHAVGVAATATLAGCSSTGDDEPTGTETTTGSGTTTGGGTTTGTTTADGTTDAGETTTETTTGDETTTNETTTGTAPPADGGDVQFVTEGGATVRGTLLGDGECGVVFAHGKGFDRKSWLPQAKRLAEDGHTCLPIDLNLDGDAAPEYVLAAVRYLRRRVGVESVLLVGAGAGASAVVRANAQAKSGTVDGTLVVSPEAGVDSAAEMQGWKLFVVSRGDEKSVQTTKRMRDAASNPKRLETVDGSAHGQRVFESSSDAMWSMMNGLLRTVCG</sequence>
<proteinExistence type="predicted"/>
<dbReference type="Gene3D" id="3.40.50.1820">
    <property type="entry name" value="alpha/beta hydrolase"/>
    <property type="match status" value="1"/>
</dbReference>
<dbReference type="STRING" id="797209.GCA_000376445_02013"/>